<evidence type="ECO:0000259" key="6">
    <source>
        <dbReference type="PROSITE" id="PS51792"/>
    </source>
</evidence>
<name>G7EA03_MIXOS</name>
<dbReference type="InParanoid" id="G7EA03"/>
<feature type="domain" description="Yippee" evidence="6">
    <location>
        <begin position="52"/>
        <end position="149"/>
    </location>
</feature>
<dbReference type="EMBL" id="BABT02000220">
    <property type="protein sequence ID" value="GAA99472.1"/>
    <property type="molecule type" value="Genomic_DNA"/>
</dbReference>
<dbReference type="AlphaFoldDB" id="G7EA03"/>
<feature type="region of interest" description="Disordered" evidence="5">
    <location>
        <begin position="1"/>
        <end position="34"/>
    </location>
</feature>
<proteinExistence type="inferred from homology"/>
<evidence type="ECO:0000313" key="7">
    <source>
        <dbReference type="EMBL" id="GAA99472.1"/>
    </source>
</evidence>
<keyword evidence="2" id="KW-0479">Metal-binding</keyword>
<dbReference type="InterPro" id="IPR034751">
    <property type="entry name" value="Yippee"/>
</dbReference>
<dbReference type="Proteomes" id="UP000009131">
    <property type="component" value="Unassembled WGS sequence"/>
</dbReference>
<accession>G7EA03</accession>
<protein>
    <recommendedName>
        <fullName evidence="4">Protein yippee-like</fullName>
    </recommendedName>
</protein>
<keyword evidence="8" id="KW-1185">Reference proteome</keyword>
<sequence>MQRHLTPAGNIAPLAPGPMMSSTTASDFVPPPPPTDVLDPKPLLHYYPPSNAIFSCARCSAHLALKDELVSKSFSGRDGPAYLLRSTTNTVTGKKEEKMLLTGLHSIADLRCKGCNISLGWVYIKAYEASQRYKEGKVILEKAKVIKENGWTLDT</sequence>
<organism evidence="7 8">
    <name type="scientific">Mixia osmundae (strain CBS 9802 / IAM 14324 / JCM 22182 / KY 12970)</name>
    <dbReference type="NCBI Taxonomy" id="764103"/>
    <lineage>
        <taxon>Eukaryota</taxon>
        <taxon>Fungi</taxon>
        <taxon>Dikarya</taxon>
        <taxon>Basidiomycota</taxon>
        <taxon>Pucciniomycotina</taxon>
        <taxon>Mixiomycetes</taxon>
        <taxon>Mixiales</taxon>
        <taxon>Mixiaceae</taxon>
        <taxon>Mixia</taxon>
    </lineage>
</organism>
<evidence type="ECO:0000256" key="3">
    <source>
        <dbReference type="ARBA" id="ARBA00022833"/>
    </source>
</evidence>
<evidence type="ECO:0000256" key="4">
    <source>
        <dbReference type="RuleBase" id="RU110713"/>
    </source>
</evidence>
<dbReference type="InterPro" id="IPR039058">
    <property type="entry name" value="Yippee_fam"/>
</dbReference>
<reference evidence="7 8" key="1">
    <citation type="journal article" date="2011" name="J. Gen. Appl. Microbiol.">
        <title>Draft genome sequencing of the enigmatic basidiomycete Mixia osmundae.</title>
        <authorList>
            <person name="Nishida H."/>
            <person name="Nagatsuka Y."/>
            <person name="Sugiyama J."/>
        </authorList>
    </citation>
    <scope>NUCLEOTIDE SEQUENCE [LARGE SCALE GENOMIC DNA]</scope>
    <source>
        <strain evidence="8">CBS 9802 / IAM 14324 / JCM 22182 / KY 12970</strain>
    </source>
</reference>
<comment type="caution">
    <text evidence="7">The sequence shown here is derived from an EMBL/GenBank/DDBJ whole genome shotgun (WGS) entry which is preliminary data.</text>
</comment>
<dbReference type="HOGENOM" id="CLU_043857_5_2_1"/>
<dbReference type="eggNOG" id="KOG3399">
    <property type="taxonomic scope" value="Eukaryota"/>
</dbReference>
<dbReference type="Pfam" id="PF03226">
    <property type="entry name" value="Yippee-Mis18"/>
    <property type="match status" value="1"/>
</dbReference>
<reference evidence="7 8" key="2">
    <citation type="journal article" date="2012" name="Open Biol.">
        <title>Characteristics of nucleosomes and linker DNA regions on the genome of the basidiomycete Mixia osmundae revealed by mono- and dinucleosome mapping.</title>
        <authorList>
            <person name="Nishida H."/>
            <person name="Kondo S."/>
            <person name="Matsumoto T."/>
            <person name="Suzuki Y."/>
            <person name="Yoshikawa H."/>
            <person name="Taylor T.D."/>
            <person name="Sugiyama J."/>
        </authorList>
    </citation>
    <scope>NUCLEOTIDE SEQUENCE [LARGE SCALE GENOMIC DNA]</scope>
    <source>
        <strain evidence="8">CBS 9802 / IAM 14324 / JCM 22182 / KY 12970</strain>
    </source>
</reference>
<keyword evidence="3" id="KW-0862">Zinc</keyword>
<dbReference type="OrthoDB" id="6407410at2759"/>
<dbReference type="OMA" id="CADCRQV"/>
<gene>
    <name evidence="7" type="primary">Mo06171</name>
    <name evidence="7" type="ORF">E5Q_06171</name>
</gene>
<dbReference type="InterPro" id="IPR004910">
    <property type="entry name" value="Yippee/Mis18/Cereblon"/>
</dbReference>
<evidence type="ECO:0000313" key="8">
    <source>
        <dbReference type="Proteomes" id="UP000009131"/>
    </source>
</evidence>
<evidence type="ECO:0000256" key="5">
    <source>
        <dbReference type="SAM" id="MobiDB-lite"/>
    </source>
</evidence>
<comment type="similarity">
    <text evidence="1 4">Belongs to the yippee family.</text>
</comment>
<dbReference type="STRING" id="764103.G7EA03"/>
<dbReference type="GO" id="GO:0046872">
    <property type="term" value="F:metal ion binding"/>
    <property type="evidence" value="ECO:0007669"/>
    <property type="project" value="UniProtKB-KW"/>
</dbReference>
<dbReference type="PROSITE" id="PS51792">
    <property type="entry name" value="YIPPEE"/>
    <property type="match status" value="1"/>
</dbReference>
<dbReference type="RefSeq" id="XP_014568702.1">
    <property type="nucleotide sequence ID" value="XM_014713216.1"/>
</dbReference>
<dbReference type="PANTHER" id="PTHR13848">
    <property type="entry name" value="PROTEIN YIPPEE-LIKE CG15309-RELATED"/>
    <property type="match status" value="1"/>
</dbReference>
<evidence type="ECO:0000256" key="2">
    <source>
        <dbReference type="ARBA" id="ARBA00022723"/>
    </source>
</evidence>
<evidence type="ECO:0000256" key="1">
    <source>
        <dbReference type="ARBA" id="ARBA00005613"/>
    </source>
</evidence>